<evidence type="ECO:0000313" key="2">
    <source>
        <dbReference type="EMBL" id="MBB4667890.1"/>
    </source>
</evidence>
<dbReference type="RefSeq" id="WP_184218966.1">
    <property type="nucleotide sequence ID" value="NZ_JACHMD010000001.1"/>
</dbReference>
<gene>
    <name evidence="2" type="ORF">BKA24_002599</name>
</gene>
<evidence type="ECO:0000313" key="3">
    <source>
        <dbReference type="Proteomes" id="UP000573729"/>
    </source>
</evidence>
<feature type="transmembrane region" description="Helical" evidence="1">
    <location>
        <begin position="102"/>
        <end position="127"/>
    </location>
</feature>
<keyword evidence="1" id="KW-0812">Transmembrane</keyword>
<sequence length="129" mass="13792">MTNALDAILEIFSWVGFGAAFAFGIAAVVVWAADGSWLPAEAYLDDDGLTARWIDADGEVNSAPLTADDVAGLAGADRAQIWYRHGWRDRMRTSPRPPILRLLWGLSLGGFVVGAVAVIGSFVALFLRG</sequence>
<keyword evidence="1" id="KW-0472">Membrane</keyword>
<dbReference type="Proteomes" id="UP000573729">
    <property type="component" value="Unassembled WGS sequence"/>
</dbReference>
<feature type="transmembrane region" description="Helical" evidence="1">
    <location>
        <begin position="12"/>
        <end position="33"/>
    </location>
</feature>
<name>A0A7W7BS76_9MICO</name>
<evidence type="ECO:0000256" key="1">
    <source>
        <dbReference type="SAM" id="Phobius"/>
    </source>
</evidence>
<accession>A0A7W7BS76</accession>
<proteinExistence type="predicted"/>
<dbReference type="AlphaFoldDB" id="A0A7W7BS76"/>
<comment type="caution">
    <text evidence="2">The sequence shown here is derived from an EMBL/GenBank/DDBJ whole genome shotgun (WGS) entry which is preliminary data.</text>
</comment>
<keyword evidence="3" id="KW-1185">Reference proteome</keyword>
<organism evidence="2 3">
    <name type="scientific">Microbacterium marinum</name>
    <dbReference type="NCBI Taxonomy" id="421115"/>
    <lineage>
        <taxon>Bacteria</taxon>
        <taxon>Bacillati</taxon>
        <taxon>Actinomycetota</taxon>
        <taxon>Actinomycetes</taxon>
        <taxon>Micrococcales</taxon>
        <taxon>Microbacteriaceae</taxon>
        <taxon>Microbacterium</taxon>
    </lineage>
</organism>
<reference evidence="2 3" key="1">
    <citation type="submission" date="2020-08" db="EMBL/GenBank/DDBJ databases">
        <title>Sequencing the genomes of 1000 actinobacteria strains.</title>
        <authorList>
            <person name="Klenk H.-P."/>
        </authorList>
    </citation>
    <scope>NUCLEOTIDE SEQUENCE [LARGE SCALE GENOMIC DNA]</scope>
    <source>
        <strain evidence="2 3">DSM 24947</strain>
    </source>
</reference>
<dbReference type="EMBL" id="JACHMD010000001">
    <property type="protein sequence ID" value="MBB4667890.1"/>
    <property type="molecule type" value="Genomic_DNA"/>
</dbReference>
<protein>
    <submittedName>
        <fullName evidence="2">Uncharacterized protein</fullName>
    </submittedName>
</protein>
<keyword evidence="1" id="KW-1133">Transmembrane helix</keyword>